<dbReference type="Pfam" id="PF00092">
    <property type="entry name" value="VWA"/>
    <property type="match status" value="1"/>
</dbReference>
<feature type="domain" description="VWFA" evidence="2">
    <location>
        <begin position="201"/>
        <end position="386"/>
    </location>
</feature>
<dbReference type="InterPro" id="IPR036465">
    <property type="entry name" value="vWFA_dom_sf"/>
</dbReference>
<evidence type="ECO:0000313" key="4">
    <source>
        <dbReference type="Proteomes" id="UP001465331"/>
    </source>
</evidence>
<proteinExistence type="predicted"/>
<feature type="region of interest" description="Disordered" evidence="1">
    <location>
        <begin position="24"/>
        <end position="46"/>
    </location>
</feature>
<dbReference type="SMART" id="SM00327">
    <property type="entry name" value="VWA"/>
    <property type="match status" value="1"/>
</dbReference>
<dbReference type="EMBL" id="JBEPIJ010000001">
    <property type="protein sequence ID" value="MES0872678.1"/>
    <property type="molecule type" value="Genomic_DNA"/>
</dbReference>
<protein>
    <submittedName>
        <fullName evidence="3">VWA domain-containing protein</fullName>
    </submittedName>
</protein>
<dbReference type="SUPFAM" id="SSF53300">
    <property type="entry name" value="vWA-like"/>
    <property type="match status" value="1"/>
</dbReference>
<evidence type="ECO:0000256" key="1">
    <source>
        <dbReference type="SAM" id="MobiDB-lite"/>
    </source>
</evidence>
<evidence type="ECO:0000313" key="3">
    <source>
        <dbReference type="EMBL" id="MES0872678.1"/>
    </source>
</evidence>
<dbReference type="InterPro" id="IPR021908">
    <property type="entry name" value="YfbK_C"/>
</dbReference>
<dbReference type="PANTHER" id="PTHR10166:SF37">
    <property type="entry name" value="STOLID, ISOFORM H"/>
    <property type="match status" value="1"/>
</dbReference>
<dbReference type="CDD" id="cd01465">
    <property type="entry name" value="vWA_subgroup"/>
    <property type="match status" value="1"/>
</dbReference>
<dbReference type="Pfam" id="PF12450">
    <property type="entry name" value="vWF_A"/>
    <property type="match status" value="1"/>
</dbReference>
<gene>
    <name evidence="3" type="ORF">ABSH63_01450</name>
</gene>
<dbReference type="PANTHER" id="PTHR10166">
    <property type="entry name" value="VOLTAGE-DEPENDENT CALCIUM CHANNEL SUBUNIT ALPHA-2/DELTA-RELATED"/>
    <property type="match status" value="1"/>
</dbReference>
<dbReference type="InterPro" id="IPR022156">
    <property type="entry name" value="Uncharacterised_YfbK_N"/>
</dbReference>
<dbReference type="PROSITE" id="PS50234">
    <property type="entry name" value="VWFA"/>
    <property type="match status" value="1"/>
</dbReference>
<comment type="caution">
    <text evidence="3">The sequence shown here is derived from an EMBL/GenBank/DDBJ whole genome shotgun (WGS) entry which is preliminary data.</text>
</comment>
<sequence>MSLTQWIRFVGMAVLVAACAQPERQAQTPPSPPPPLAQARQSETERDLVAARHELVRDQVVASAKESTQQRRAPMAHAIAPVPMPVMVPPVQERETYAAFDDAGVRRVVETPVSTFSIDVDTGAYSNVRRWLRNGRMPPQDAVRVEEFINYFEYAYAPPRDRSTPFATHVEIAPTPWNAKTHLLRIGLQGWRPQGELPPANLVFLVDVSGSMHSADKLPLVQSALKLLVQEMSARDRISLVVYAGHSGVILEPTPGDQKAKIIAAIDGLNAGGSTAGAAGIELAYAMAQQGFIENGINRVLLATDGDFNVGVTDFEQLKDLVERKRASGIALSTLGFGTGNYNEQLMEQLADVGNGNYSYIDDLAEGRRVLVHARASTLQTIAKDVKIQVEFNPAVVAEYRLIGYENRALAREDFANDKVDAGEIGAGHSVTALYEIALVGSGGEKIEPLRYGDEKPAGKADEIAHLQLRYKAPDGDTSKLIERPIRRGEITRALAASSEDFRFAAAVAGFGQLLRGGRYTGAWTWTDVLALAREARGADAEGWRGEFVQLVQLAQSLQPAAAEQLGHAGEICALGSGCD</sequence>
<organism evidence="3 4">
    <name type="scientific">Sinimarinibacterium thermocellulolyticum</name>
    <dbReference type="NCBI Taxonomy" id="3170016"/>
    <lineage>
        <taxon>Bacteria</taxon>
        <taxon>Pseudomonadati</taxon>
        <taxon>Pseudomonadota</taxon>
        <taxon>Gammaproteobacteria</taxon>
        <taxon>Nevskiales</taxon>
        <taxon>Nevskiaceae</taxon>
        <taxon>Sinimarinibacterium</taxon>
    </lineage>
</organism>
<accession>A0ABV2A5Z6</accession>
<dbReference type="Pfam" id="PF12034">
    <property type="entry name" value="YfbK_C"/>
    <property type="match status" value="1"/>
</dbReference>
<dbReference type="Gene3D" id="3.40.50.410">
    <property type="entry name" value="von Willebrand factor, type A domain"/>
    <property type="match status" value="1"/>
</dbReference>
<dbReference type="RefSeq" id="WP_352886729.1">
    <property type="nucleotide sequence ID" value="NZ_JBEPIJ010000001.1"/>
</dbReference>
<dbReference type="Proteomes" id="UP001465331">
    <property type="component" value="Unassembled WGS sequence"/>
</dbReference>
<name>A0ABV2A5Z6_9GAMM</name>
<dbReference type="InterPro" id="IPR002035">
    <property type="entry name" value="VWF_A"/>
</dbReference>
<keyword evidence="4" id="KW-1185">Reference proteome</keyword>
<dbReference type="InterPro" id="IPR051173">
    <property type="entry name" value="Ca_channel_alpha-2/delta"/>
</dbReference>
<evidence type="ECO:0000259" key="2">
    <source>
        <dbReference type="PROSITE" id="PS50234"/>
    </source>
</evidence>
<reference evidence="3 4" key="1">
    <citation type="submission" date="2024-06" db="EMBL/GenBank/DDBJ databases">
        <authorList>
            <person name="Li Z."/>
            <person name="Jiang Y."/>
        </authorList>
    </citation>
    <scope>NUCLEOTIDE SEQUENCE [LARGE SCALE GENOMIC DNA]</scope>
    <source>
        <strain evidence="3 4">HSW-8</strain>
    </source>
</reference>